<feature type="region of interest" description="Disordered" evidence="4">
    <location>
        <begin position="204"/>
        <end position="235"/>
    </location>
</feature>
<sequence>MPNVEIKYLLYDLPIHKGAPYRHNTPFLRLLTSRIKGGRGSANCSLSSLLNDLTLAINFPLVFPLPPEFTLSRITMDPQENVVPTESMFRPAKKRKFMRRRPDHETPDTEETDNQNDNHGASQAPGRNNIRRPHAIRKGGIGFSTASRLGDDQGQQLALVPAAGETEDEKIRAMNERFTGYTGQTVDVDKHMMAFIDSEMAKRYQPESKVDHSGSNQPTQEEVAGGLSLPGHQTREPASLGKLHEIDLGHEATLRNIARTEAATRQMEKGELPTSADHATSETGRPSSDGKSWRNRKQRTEADIARDRLVEEVLRESKLEIYDEHEEEAQLDDQQAADDRVAEQFRRDFMDAMQSRRRTRPAAKPVANVEAPRGPKLGGSRSARAAMREKEAQAGKK</sequence>
<dbReference type="Pfam" id="PF07052">
    <property type="entry name" value="Hep_59"/>
    <property type="match status" value="1"/>
</dbReference>
<proteinExistence type="inferred from homology"/>
<reference evidence="5" key="1">
    <citation type="submission" date="2015-06" db="EMBL/GenBank/DDBJ databases">
        <authorList>
            <person name="Nguyen H."/>
        </authorList>
    </citation>
    <scope>NUCLEOTIDE SEQUENCE</scope>
    <source>
        <strain evidence="5">DAOM 180753</strain>
    </source>
</reference>
<dbReference type="AlphaFoldDB" id="A0AAI9X3H9"/>
<feature type="region of interest" description="Disordered" evidence="4">
    <location>
        <begin position="82"/>
        <end position="133"/>
    </location>
</feature>
<dbReference type="EMBL" id="LACB01000545">
    <property type="protein sequence ID" value="KAJ9482535.1"/>
    <property type="molecule type" value="Genomic_DNA"/>
</dbReference>
<dbReference type="PANTHER" id="PTHR13486:SF2">
    <property type="entry name" value="SPLICING FACTOR C9ORF78"/>
    <property type="match status" value="1"/>
</dbReference>
<evidence type="ECO:0000256" key="3">
    <source>
        <dbReference type="ARBA" id="ARBA00023242"/>
    </source>
</evidence>
<feature type="compositionally biased region" description="Basic and acidic residues" evidence="4">
    <location>
        <begin position="386"/>
        <end position="397"/>
    </location>
</feature>
<comment type="subcellular location">
    <subcellularLocation>
        <location evidence="1">Nucleus</location>
    </subcellularLocation>
</comment>
<organism evidence="5 6">
    <name type="scientific">Penicillium thymicola</name>
    <dbReference type="NCBI Taxonomy" id="293382"/>
    <lineage>
        <taxon>Eukaryota</taxon>
        <taxon>Fungi</taxon>
        <taxon>Dikarya</taxon>
        <taxon>Ascomycota</taxon>
        <taxon>Pezizomycotina</taxon>
        <taxon>Eurotiomycetes</taxon>
        <taxon>Eurotiomycetidae</taxon>
        <taxon>Eurotiales</taxon>
        <taxon>Aspergillaceae</taxon>
        <taxon>Penicillium</taxon>
    </lineage>
</organism>
<keyword evidence="6" id="KW-1185">Reference proteome</keyword>
<name>A0AAI9X3H9_PENTH</name>
<evidence type="ECO:0000313" key="6">
    <source>
        <dbReference type="Proteomes" id="UP001227192"/>
    </source>
</evidence>
<evidence type="ECO:0000313" key="5">
    <source>
        <dbReference type="EMBL" id="KAJ9482535.1"/>
    </source>
</evidence>
<evidence type="ECO:0000256" key="4">
    <source>
        <dbReference type="SAM" id="MobiDB-lite"/>
    </source>
</evidence>
<accession>A0AAI9X3H9</accession>
<feature type="region of interest" description="Disordered" evidence="4">
    <location>
        <begin position="264"/>
        <end position="299"/>
    </location>
</feature>
<gene>
    <name evidence="5" type="ORF">VN97_g10889</name>
</gene>
<dbReference type="Proteomes" id="UP001227192">
    <property type="component" value="Unassembled WGS sequence"/>
</dbReference>
<reference evidence="5" key="2">
    <citation type="journal article" date="2016" name="Fungal Biol.">
        <title>Ochratoxin A production by Penicillium thymicola.</title>
        <authorList>
            <person name="Nguyen H.D.T."/>
            <person name="McMullin D.R."/>
            <person name="Ponomareva E."/>
            <person name="Riley R."/>
            <person name="Pomraning K.R."/>
            <person name="Baker S.E."/>
            <person name="Seifert K.A."/>
        </authorList>
    </citation>
    <scope>NUCLEOTIDE SEQUENCE</scope>
    <source>
        <strain evidence="5">DAOM 180753</strain>
    </source>
</reference>
<dbReference type="InterPro" id="IPR010756">
    <property type="entry name" value="Tls1-like"/>
</dbReference>
<comment type="similarity">
    <text evidence="2">Belongs to the TLS1 family.</text>
</comment>
<evidence type="ECO:0000256" key="1">
    <source>
        <dbReference type="ARBA" id="ARBA00004123"/>
    </source>
</evidence>
<evidence type="ECO:0000256" key="2">
    <source>
        <dbReference type="ARBA" id="ARBA00007643"/>
    </source>
</evidence>
<keyword evidence="3" id="KW-0539">Nucleus</keyword>
<comment type="caution">
    <text evidence="5">The sequence shown here is derived from an EMBL/GenBank/DDBJ whole genome shotgun (WGS) entry which is preliminary data.</text>
</comment>
<feature type="region of interest" description="Disordered" evidence="4">
    <location>
        <begin position="352"/>
        <end position="397"/>
    </location>
</feature>
<feature type="compositionally biased region" description="Polar residues" evidence="4">
    <location>
        <begin position="277"/>
        <end position="290"/>
    </location>
</feature>
<protein>
    <submittedName>
        <fullName evidence="5">Uncharacterized protein</fullName>
    </submittedName>
</protein>
<dbReference type="GO" id="GO:0005681">
    <property type="term" value="C:spliceosomal complex"/>
    <property type="evidence" value="ECO:0007669"/>
    <property type="project" value="TreeGrafter"/>
</dbReference>
<dbReference type="GO" id="GO:0000398">
    <property type="term" value="P:mRNA splicing, via spliceosome"/>
    <property type="evidence" value="ECO:0007669"/>
    <property type="project" value="TreeGrafter"/>
</dbReference>
<dbReference type="PANTHER" id="PTHR13486">
    <property type="entry name" value="TELOMERE LENGTH AND SILENCING PROTEIN 1 TLS1 FAMILY MEMBER"/>
    <property type="match status" value="1"/>
</dbReference>